<feature type="transmembrane region" description="Helical" evidence="2">
    <location>
        <begin position="91"/>
        <end position="110"/>
    </location>
</feature>
<dbReference type="Pfam" id="PF11947">
    <property type="entry name" value="DUF3464"/>
    <property type="match status" value="1"/>
</dbReference>
<evidence type="ECO:0000313" key="4">
    <source>
        <dbReference type="Proteomes" id="UP001359559"/>
    </source>
</evidence>
<protein>
    <submittedName>
        <fullName evidence="3">Uncharacterized protein</fullName>
    </submittedName>
</protein>
<feature type="transmembrane region" description="Helical" evidence="2">
    <location>
        <begin position="122"/>
        <end position="145"/>
    </location>
</feature>
<dbReference type="EMBL" id="JAYKXN010000007">
    <property type="protein sequence ID" value="KAK7270901.1"/>
    <property type="molecule type" value="Genomic_DNA"/>
</dbReference>
<dbReference type="PANTHER" id="PTHR34575:SF6">
    <property type="entry name" value="EXPRESSED PROTEIN"/>
    <property type="match status" value="1"/>
</dbReference>
<accession>A0AAN9FBC8</accession>
<reference evidence="3 4" key="1">
    <citation type="submission" date="2024-01" db="EMBL/GenBank/DDBJ databases">
        <title>The genomes of 5 underutilized Papilionoideae crops provide insights into root nodulation and disease resistance.</title>
        <authorList>
            <person name="Yuan L."/>
        </authorList>
    </citation>
    <scope>NUCLEOTIDE SEQUENCE [LARGE SCALE GENOMIC DNA]</scope>
    <source>
        <strain evidence="3">LY-2023</strain>
        <tissue evidence="3">Leaf</tissue>
    </source>
</reference>
<dbReference type="AlphaFoldDB" id="A0AAN9FBC8"/>
<evidence type="ECO:0000313" key="3">
    <source>
        <dbReference type="EMBL" id="KAK7270901.1"/>
    </source>
</evidence>
<feature type="region of interest" description="Disordered" evidence="1">
    <location>
        <begin position="45"/>
        <end position="76"/>
    </location>
</feature>
<keyword evidence="2" id="KW-0812">Transmembrane</keyword>
<keyword evidence="2" id="KW-0472">Membrane</keyword>
<dbReference type="Proteomes" id="UP001359559">
    <property type="component" value="Unassembled WGS sequence"/>
</dbReference>
<gene>
    <name evidence="3" type="ORF">RJT34_26407</name>
</gene>
<name>A0AAN9FBC8_CLITE</name>
<organism evidence="3 4">
    <name type="scientific">Clitoria ternatea</name>
    <name type="common">Butterfly pea</name>
    <dbReference type="NCBI Taxonomy" id="43366"/>
    <lineage>
        <taxon>Eukaryota</taxon>
        <taxon>Viridiplantae</taxon>
        <taxon>Streptophyta</taxon>
        <taxon>Embryophyta</taxon>
        <taxon>Tracheophyta</taxon>
        <taxon>Spermatophyta</taxon>
        <taxon>Magnoliopsida</taxon>
        <taxon>eudicotyledons</taxon>
        <taxon>Gunneridae</taxon>
        <taxon>Pentapetalae</taxon>
        <taxon>rosids</taxon>
        <taxon>fabids</taxon>
        <taxon>Fabales</taxon>
        <taxon>Fabaceae</taxon>
        <taxon>Papilionoideae</taxon>
        <taxon>50 kb inversion clade</taxon>
        <taxon>NPAAA clade</taxon>
        <taxon>indigoferoid/millettioid clade</taxon>
        <taxon>Phaseoleae</taxon>
        <taxon>Clitoria</taxon>
    </lineage>
</organism>
<keyword evidence="4" id="KW-1185">Reference proteome</keyword>
<evidence type="ECO:0000256" key="1">
    <source>
        <dbReference type="SAM" id="MobiDB-lite"/>
    </source>
</evidence>
<evidence type="ECO:0000256" key="2">
    <source>
        <dbReference type="SAM" id="Phobius"/>
    </source>
</evidence>
<sequence length="178" mass="19859">MKTLICASNPTLYPSKYSPWNPKFPTFNPSQKPNHPISILKPHASAKGFSSSRPSPIEKDVTNNKKPNNIRQNNEDDELPKEVMYRVVGRILFSVGVPMCLGLASMHLFGELKEKQVWDAPLWVPFLTILITFGASALGIAYGALSTSLDAEREGSLLGLEQIQKNWVEMWQEEDASS</sequence>
<dbReference type="PANTHER" id="PTHR34575">
    <property type="entry name" value="PROTEIN PAM68, CHLOROPLASTIC"/>
    <property type="match status" value="1"/>
</dbReference>
<proteinExistence type="predicted"/>
<keyword evidence="2" id="KW-1133">Transmembrane helix</keyword>
<comment type="caution">
    <text evidence="3">The sequence shown here is derived from an EMBL/GenBank/DDBJ whole genome shotgun (WGS) entry which is preliminary data.</text>
</comment>
<dbReference type="InterPro" id="IPR021855">
    <property type="entry name" value="PAM68-like"/>
</dbReference>